<evidence type="ECO:0000313" key="1">
    <source>
        <dbReference type="EMBL" id="VDD28823.1"/>
    </source>
</evidence>
<proteinExistence type="predicted"/>
<dbReference type="AlphaFoldDB" id="A0A3P6DCB2"/>
<name>A0A3P6DCB2_BRAOL</name>
<reference evidence="1" key="1">
    <citation type="submission" date="2018-11" db="EMBL/GenBank/DDBJ databases">
        <authorList>
            <consortium name="Genoscope - CEA"/>
            <person name="William W."/>
        </authorList>
    </citation>
    <scope>NUCLEOTIDE SEQUENCE</scope>
</reference>
<organism evidence="1">
    <name type="scientific">Brassica oleracea</name>
    <name type="common">Wild cabbage</name>
    <dbReference type="NCBI Taxonomy" id="3712"/>
    <lineage>
        <taxon>Eukaryota</taxon>
        <taxon>Viridiplantae</taxon>
        <taxon>Streptophyta</taxon>
        <taxon>Embryophyta</taxon>
        <taxon>Tracheophyta</taxon>
        <taxon>Spermatophyta</taxon>
        <taxon>Magnoliopsida</taxon>
        <taxon>eudicotyledons</taxon>
        <taxon>Gunneridae</taxon>
        <taxon>Pentapetalae</taxon>
        <taxon>rosids</taxon>
        <taxon>malvids</taxon>
        <taxon>Brassicales</taxon>
        <taxon>Brassicaceae</taxon>
        <taxon>Brassiceae</taxon>
        <taxon>Brassica</taxon>
    </lineage>
</organism>
<protein>
    <submittedName>
        <fullName evidence="1">Uncharacterized protein</fullName>
    </submittedName>
</protein>
<gene>
    <name evidence="1" type="ORF">BOLC9T54146H</name>
</gene>
<accession>A0A3P6DCB2</accession>
<dbReference type="EMBL" id="LR031875">
    <property type="protein sequence ID" value="VDD28823.1"/>
    <property type="molecule type" value="Genomic_DNA"/>
</dbReference>
<sequence>MQLSIRLRDTKDAAETSRRQRSYLLELGRWEMKHRRRVKLLEKAPLPTREGFILRAGDVVRWVVLKTQGVDIESSNLKPINHRKHTMVDVS</sequence>